<evidence type="ECO:0000259" key="3">
    <source>
        <dbReference type="PROSITE" id="PS50164"/>
    </source>
</evidence>
<keyword evidence="2" id="KW-0234">DNA repair</keyword>
<dbReference type="InterPro" id="IPR038476">
    <property type="entry name" value="UvrC_RNase_H_dom_sf"/>
</dbReference>
<proteinExistence type="predicted"/>
<dbReference type="SUPFAM" id="SSF52540">
    <property type="entry name" value="P-loop containing nucleoside triphosphate hydrolases"/>
    <property type="match status" value="2"/>
</dbReference>
<keyword evidence="2" id="KW-0267">Excision nuclease</keyword>
<dbReference type="InterPro" id="IPR001650">
    <property type="entry name" value="Helicase_C-like"/>
</dbReference>
<keyword evidence="2" id="KW-0227">DNA damage</keyword>
<dbReference type="CDD" id="cd10434">
    <property type="entry name" value="GIY-YIG_UvrC_Cho"/>
    <property type="match status" value="1"/>
</dbReference>
<dbReference type="SMART" id="SM00487">
    <property type="entry name" value="DEXDc"/>
    <property type="match status" value="1"/>
</dbReference>
<dbReference type="InterPro" id="IPR024759">
    <property type="entry name" value="UvrB_YAD/RRR_dom"/>
</dbReference>
<dbReference type="Pfam" id="PF00271">
    <property type="entry name" value="Helicase_C"/>
    <property type="match status" value="1"/>
</dbReference>
<evidence type="ECO:0000259" key="6">
    <source>
        <dbReference type="PROSITE" id="PS51194"/>
    </source>
</evidence>
<dbReference type="Pfam" id="PF04851">
    <property type="entry name" value="ResIII"/>
    <property type="match status" value="1"/>
</dbReference>
<dbReference type="PROSITE" id="PS50165">
    <property type="entry name" value="UVRC"/>
    <property type="match status" value="1"/>
</dbReference>
<dbReference type="Gene3D" id="3.40.1440.10">
    <property type="entry name" value="GIY-YIG endonuclease"/>
    <property type="match status" value="1"/>
</dbReference>
<evidence type="ECO:0000259" key="4">
    <source>
        <dbReference type="PROSITE" id="PS50165"/>
    </source>
</evidence>
<keyword evidence="8" id="KW-1185">Reference proteome</keyword>
<dbReference type="InterPro" id="IPR001162">
    <property type="entry name" value="UvrC_RNase_H_dom"/>
</dbReference>
<feature type="domain" description="UvrC family homology region profile" evidence="4">
    <location>
        <begin position="910"/>
        <end position="1150"/>
    </location>
</feature>
<dbReference type="InterPro" id="IPR004807">
    <property type="entry name" value="UvrB"/>
</dbReference>
<name>A0ABQ6MHX6_9STRA</name>
<dbReference type="Pfam" id="PF08459">
    <property type="entry name" value="UvrC_RNaseH_dom"/>
    <property type="match status" value="1"/>
</dbReference>
<evidence type="ECO:0000313" key="8">
    <source>
        <dbReference type="Proteomes" id="UP001165060"/>
    </source>
</evidence>
<dbReference type="InterPro" id="IPR006935">
    <property type="entry name" value="Helicase/UvrB_N"/>
</dbReference>
<dbReference type="InterPro" id="IPR027417">
    <property type="entry name" value="P-loop_NTPase"/>
</dbReference>
<protein>
    <recommendedName>
        <fullName evidence="9">Excinuclease ABC subunit B</fullName>
    </recommendedName>
</protein>
<comment type="caution">
    <text evidence="7">The sequence shown here is derived from an EMBL/GenBank/DDBJ whole genome shotgun (WGS) entry which is preliminary data.</text>
</comment>
<evidence type="ECO:0000259" key="5">
    <source>
        <dbReference type="PROSITE" id="PS51192"/>
    </source>
</evidence>
<dbReference type="PROSITE" id="PS51192">
    <property type="entry name" value="HELICASE_ATP_BIND_1"/>
    <property type="match status" value="1"/>
</dbReference>
<dbReference type="Pfam" id="PF01541">
    <property type="entry name" value="GIY-YIG"/>
    <property type="match status" value="1"/>
</dbReference>
<evidence type="ECO:0000256" key="1">
    <source>
        <dbReference type="ARBA" id="ARBA00022769"/>
    </source>
</evidence>
<dbReference type="SMART" id="SM00465">
    <property type="entry name" value="GIYc"/>
    <property type="match status" value="1"/>
</dbReference>
<dbReference type="PANTHER" id="PTHR24029">
    <property type="entry name" value="UVRABC SYSTEM PROTEIN B"/>
    <property type="match status" value="1"/>
</dbReference>
<dbReference type="Pfam" id="PF22920">
    <property type="entry name" value="UvrC_RNaseH"/>
    <property type="match status" value="1"/>
</dbReference>
<dbReference type="EMBL" id="BRYB01001467">
    <property type="protein sequence ID" value="GMI26402.1"/>
    <property type="molecule type" value="Genomic_DNA"/>
</dbReference>
<dbReference type="Gene3D" id="3.30.420.340">
    <property type="entry name" value="UvrC, RNAse H endonuclease domain"/>
    <property type="match status" value="1"/>
</dbReference>
<dbReference type="SUPFAM" id="SSF82771">
    <property type="entry name" value="GIY-YIG endonuclease"/>
    <property type="match status" value="1"/>
</dbReference>
<dbReference type="SMART" id="SM00490">
    <property type="entry name" value="HELICc"/>
    <property type="match status" value="1"/>
</dbReference>
<dbReference type="InterPro" id="IPR047296">
    <property type="entry name" value="GIY-YIG_UvrC_Cho"/>
</dbReference>
<dbReference type="Gene3D" id="3.40.50.300">
    <property type="entry name" value="P-loop containing nucleotide triphosphate hydrolases"/>
    <property type="match status" value="3"/>
</dbReference>
<dbReference type="InterPro" id="IPR000305">
    <property type="entry name" value="GIY-YIG_endonuc"/>
</dbReference>
<gene>
    <name evidence="7" type="ORF">TeGR_g11204</name>
</gene>
<dbReference type="InterPro" id="IPR035901">
    <property type="entry name" value="GIY-YIG_endonuc_sf"/>
</dbReference>
<reference evidence="7 8" key="1">
    <citation type="journal article" date="2023" name="Commun. Biol.">
        <title>Genome analysis of Parmales, the sister group of diatoms, reveals the evolutionary specialization of diatoms from phago-mixotrophs to photoautotrophs.</title>
        <authorList>
            <person name="Ban H."/>
            <person name="Sato S."/>
            <person name="Yoshikawa S."/>
            <person name="Yamada K."/>
            <person name="Nakamura Y."/>
            <person name="Ichinomiya M."/>
            <person name="Sato N."/>
            <person name="Blanc-Mathieu R."/>
            <person name="Endo H."/>
            <person name="Kuwata A."/>
            <person name="Ogata H."/>
        </authorList>
    </citation>
    <scope>NUCLEOTIDE SEQUENCE [LARGE SCALE GENOMIC DNA]</scope>
</reference>
<dbReference type="Proteomes" id="UP001165060">
    <property type="component" value="Unassembled WGS sequence"/>
</dbReference>
<dbReference type="PROSITE" id="PS50164">
    <property type="entry name" value="GIY_YIG"/>
    <property type="match status" value="1"/>
</dbReference>
<dbReference type="PANTHER" id="PTHR24029:SF0">
    <property type="entry name" value="UVRABC SYSTEM PROTEIN B"/>
    <property type="match status" value="1"/>
</dbReference>
<organism evidence="7 8">
    <name type="scientific">Tetraparma gracilis</name>
    <dbReference type="NCBI Taxonomy" id="2962635"/>
    <lineage>
        <taxon>Eukaryota</taxon>
        <taxon>Sar</taxon>
        <taxon>Stramenopiles</taxon>
        <taxon>Ochrophyta</taxon>
        <taxon>Bolidophyceae</taxon>
        <taxon>Parmales</taxon>
        <taxon>Triparmaceae</taxon>
        <taxon>Tetraparma</taxon>
    </lineage>
</organism>
<feature type="domain" description="GIY-YIG" evidence="3">
    <location>
        <begin position="700"/>
        <end position="780"/>
    </location>
</feature>
<sequence length="1244" mass="138467">MGDQPEAISLLVNHFQAHEKKEDVSKNKYGTLRGITGSGKSFVMSHVISRLDRPALILCPTKTLAAQLTRELRSFLPHNAVELFVSYYNYYTPESFIESTNTYIAKKSSINAEIDSLRHRATRSLFTREDVVVVASVSCIYGLGLPAQYLESASWLQVGDETDPQRLSKTLDRMLYQRPENNWELQRGNYLVNFQNNSVALWPPYEVAPLEIFFDSAPSSPTRIKRILKNASPNPSAPSSSESDALLQELASDPNPDARALEELPNYHVYPARHFVTPQERVEEACDAIEDELKEHLKVLAREGESLEIMNRLQTRVKNDVLSLRESGSCSGVENYSRHLAGRAAGVPPDTLLDYFTAGKDKKDWLLVVDESHVTLPQLKAMWGGDRARKQKLVKHGYRLPSAFDNRPLHADEFWDRIDQAMFVSATPGPDELARSKSFAVDMFIRPTNIVDPSIDVRPSGSQLKDLEREIRERAVKGEKTLVMALTKRDAEDMSAHLIKNDIKADYIHSDLTTPERSDALKALQNDTVDCLVGVNLMREGLDLPQVSLVAILGADCEGFLRGETALMQMIGRAARNVNGKAILYANRVTKSMRRTLDETERRRAKQLKWNEDTGAVPVSTRGSEIKSIFDLFREEDEKVMDAAGMAWAKERADAREKGGKKFRNKLVEAGQVQGVREKKVDGEDGFSPTLQDLVKNLPDLPGVYIWREDKGGEPLYVGKAKKLKRRCGDYLTGKDARPRINLMMKNRVRWLDFYVTPTEHDALSLEAKLVNQYQPPYNIKLKDDVSYPFIACSAGASSDALPRIYSSPRKFDPQLRADVRYFGPFQTSRAIERVLEQLEEQFGLRQLSFQVKFGENKDASRREYMERFEEAVRALPGLIEADAPNGQGGTAADLLFDSDTNESRDLVAVAAVAGEGGEAVGQVLQLRKGVLRNAFSYTVEAGRAARGEEGDGDFAEAMGAILEAHYGSVEDMPAEVLLMQGVDKGVAAEVRKTIKAKTGERCVLRVPRKSGPFAATDKKAMEFAVANAEAAANQAALGGAREEDREKRLAQAKSLQNFLQLPNLPERIECYDVSHSQGEEKVASRVVFVNGVPRRDLYRQFKLDWVGNDDYRALREVIGRRFKRAEEGGGWERPDLVCIDGGKGQLSAAARGLEDAGWGAFRGGGEGGDESVPLCSLAKREEDVFTYLGGGGRGGSEVDCFVPSLVASGDTPGVLLLRALRDESHRFALAKHRAARKKRMLKE</sequence>
<evidence type="ECO:0000313" key="7">
    <source>
        <dbReference type="EMBL" id="GMI26402.1"/>
    </source>
</evidence>
<dbReference type="InterPro" id="IPR014001">
    <property type="entry name" value="Helicase_ATP-bd"/>
</dbReference>
<accession>A0ABQ6MHX6</accession>
<keyword evidence="1" id="KW-0228">DNA excision</keyword>
<evidence type="ECO:0008006" key="9">
    <source>
        <dbReference type="Google" id="ProtNLM"/>
    </source>
</evidence>
<feature type="domain" description="Helicase ATP-binding" evidence="5">
    <location>
        <begin position="21"/>
        <end position="173"/>
    </location>
</feature>
<evidence type="ECO:0000256" key="2">
    <source>
        <dbReference type="ARBA" id="ARBA00022881"/>
    </source>
</evidence>
<dbReference type="Pfam" id="PF12344">
    <property type="entry name" value="UvrB"/>
    <property type="match status" value="1"/>
</dbReference>
<feature type="domain" description="Helicase C-terminal" evidence="6">
    <location>
        <begin position="463"/>
        <end position="616"/>
    </location>
</feature>
<dbReference type="PROSITE" id="PS51194">
    <property type="entry name" value="HELICASE_CTER"/>
    <property type="match status" value="1"/>
</dbReference>